<evidence type="ECO:0000256" key="1">
    <source>
        <dbReference type="SAM" id="Phobius"/>
    </source>
</evidence>
<protein>
    <submittedName>
        <fullName evidence="2">Uncharacterized protein</fullName>
    </submittedName>
</protein>
<keyword evidence="1" id="KW-0472">Membrane</keyword>
<feature type="transmembrane region" description="Helical" evidence="1">
    <location>
        <begin position="193"/>
        <end position="223"/>
    </location>
</feature>
<comment type="caution">
    <text evidence="2">The sequence shown here is derived from an EMBL/GenBank/DDBJ whole genome shotgun (WGS) entry which is preliminary data.</text>
</comment>
<name>A0A7C2BKK0_9CREN</name>
<feature type="transmembrane region" description="Helical" evidence="1">
    <location>
        <begin position="130"/>
        <end position="150"/>
    </location>
</feature>
<sequence>MEPGLGGLSGKGLEDGFLDFLTILASFESTGLRIMDLFEHSAGGRIRVPGEYAALARLYVFLEKASGDPYTSLKSLAELTPSPTVSRFLREYGEVLVSTGVTMSLVEKYLAEELEKHWARVSSLFTQLDAFYEGFLIIVLTLTVFTLLPGVSLNPAVSVAITASTGAAGYLIARRVSKAILSPEPPAMAAADLVVIGSAILALAGLQGLMLHTALALILYFFLRERVRVYQGVEAEASLLAEEAVTGLSLGVPVDATLTSGFYSSGSLPYRLLGLAMLNGFNVSVVIDALPLPPLARRLISLLTAPLEYSGLSKALAYAVSRFSRHIAQSRKRCGEKSRLYLSYAVFTALLLSFMAYLLKGFTGLPGARPGAAAPLVYSSIIGSVAVASASGGGLMVSSVKKTGLALTLGWLAYFFLTIL</sequence>
<feature type="transmembrane region" description="Helical" evidence="1">
    <location>
        <begin position="371"/>
        <end position="391"/>
    </location>
</feature>
<keyword evidence="1" id="KW-1133">Transmembrane helix</keyword>
<evidence type="ECO:0000313" key="2">
    <source>
        <dbReference type="EMBL" id="HEF87314.1"/>
    </source>
</evidence>
<feature type="transmembrane region" description="Helical" evidence="1">
    <location>
        <begin position="156"/>
        <end position="173"/>
    </location>
</feature>
<gene>
    <name evidence="2" type="ORF">ENP55_03295</name>
</gene>
<accession>A0A7C2BKK0</accession>
<organism evidence="2">
    <name type="scientific">Thermosphaera aggregans</name>
    <dbReference type="NCBI Taxonomy" id="54254"/>
    <lineage>
        <taxon>Archaea</taxon>
        <taxon>Thermoproteota</taxon>
        <taxon>Thermoprotei</taxon>
        <taxon>Desulfurococcales</taxon>
        <taxon>Desulfurococcaceae</taxon>
        <taxon>Thermosphaera</taxon>
    </lineage>
</organism>
<dbReference type="EMBL" id="DSJT01000019">
    <property type="protein sequence ID" value="HEF87314.1"/>
    <property type="molecule type" value="Genomic_DNA"/>
</dbReference>
<feature type="transmembrane region" description="Helical" evidence="1">
    <location>
        <begin position="403"/>
        <end position="419"/>
    </location>
</feature>
<reference evidence="2" key="1">
    <citation type="journal article" date="2020" name="mSystems">
        <title>Genome- and Community-Level Interaction Insights into Carbon Utilization and Element Cycling Functions of Hydrothermarchaeota in Hydrothermal Sediment.</title>
        <authorList>
            <person name="Zhou Z."/>
            <person name="Liu Y."/>
            <person name="Xu W."/>
            <person name="Pan J."/>
            <person name="Luo Z.H."/>
            <person name="Li M."/>
        </authorList>
    </citation>
    <scope>NUCLEOTIDE SEQUENCE [LARGE SCALE GENOMIC DNA]</scope>
    <source>
        <strain evidence="2">SpSt-23</strain>
    </source>
</reference>
<proteinExistence type="predicted"/>
<keyword evidence="1" id="KW-0812">Transmembrane</keyword>
<dbReference type="AlphaFoldDB" id="A0A7C2BKK0"/>
<feature type="transmembrane region" description="Helical" evidence="1">
    <location>
        <begin position="340"/>
        <end position="359"/>
    </location>
</feature>